<protein>
    <submittedName>
        <fullName evidence="1">Uncharacterized protein</fullName>
    </submittedName>
</protein>
<sequence>MTTTTSTLHVLDVPTITAPTISDTSVGLTVSTAGAKITDKNNTTSQRAAEILTMVQNTANTYQGG</sequence>
<reference evidence="1" key="1">
    <citation type="submission" date="2021-10" db="EMBL/GenBank/DDBJ databases">
        <title>Collection of gut derived symbiotic bacterial strains cultured from healthy donors.</title>
        <authorList>
            <person name="Lin H."/>
            <person name="Littmann E."/>
            <person name="Claire K."/>
            <person name="Pamer E."/>
        </authorList>
    </citation>
    <scope>NUCLEOTIDE SEQUENCE</scope>
    <source>
        <strain evidence="1">MSK.22.92</strain>
    </source>
</reference>
<feature type="non-terminal residue" evidence="1">
    <location>
        <position position="65"/>
    </location>
</feature>
<dbReference type="AlphaFoldDB" id="A0AAW4WY95"/>
<name>A0AAW4WY95_9FIRM</name>
<comment type="caution">
    <text evidence="1">The sequence shown here is derived from an EMBL/GenBank/DDBJ whole genome shotgun (WGS) entry which is preliminary data.</text>
</comment>
<accession>A0AAW4WY95</accession>
<dbReference type="EMBL" id="JAJFBX010000478">
    <property type="protein sequence ID" value="MCC2749040.1"/>
    <property type="molecule type" value="Genomic_DNA"/>
</dbReference>
<proteinExistence type="predicted"/>
<gene>
    <name evidence="1" type="ORF">LK487_18895</name>
</gene>
<organism evidence="1 2">
    <name type="scientific">Agathobacter rectalis</name>
    <dbReference type="NCBI Taxonomy" id="39491"/>
    <lineage>
        <taxon>Bacteria</taxon>
        <taxon>Bacillati</taxon>
        <taxon>Bacillota</taxon>
        <taxon>Clostridia</taxon>
        <taxon>Lachnospirales</taxon>
        <taxon>Lachnospiraceae</taxon>
        <taxon>Agathobacter</taxon>
    </lineage>
</organism>
<dbReference type="Proteomes" id="UP001197847">
    <property type="component" value="Unassembled WGS sequence"/>
</dbReference>
<evidence type="ECO:0000313" key="1">
    <source>
        <dbReference type="EMBL" id="MCC2749040.1"/>
    </source>
</evidence>
<evidence type="ECO:0000313" key="2">
    <source>
        <dbReference type="Proteomes" id="UP001197847"/>
    </source>
</evidence>